<dbReference type="EMBL" id="WTYY01000002">
    <property type="protein sequence ID" value="MXO87655.1"/>
    <property type="molecule type" value="Genomic_DNA"/>
</dbReference>
<reference evidence="2 3" key="1">
    <citation type="submission" date="2019-12" db="EMBL/GenBank/DDBJ databases">
        <title>Genomic-based taxomic classification of the family Erythrobacteraceae.</title>
        <authorList>
            <person name="Xu L."/>
        </authorList>
    </citation>
    <scope>NUCLEOTIDE SEQUENCE [LARGE SCALE GENOMIC DNA]</scope>
    <source>
        <strain evidence="2 3">JCM 16339</strain>
    </source>
</reference>
<feature type="compositionally biased region" description="Basic and acidic residues" evidence="1">
    <location>
        <begin position="85"/>
        <end position="95"/>
    </location>
</feature>
<dbReference type="Pfam" id="PF20089">
    <property type="entry name" value="DUF6481"/>
    <property type="match status" value="1"/>
</dbReference>
<proteinExistence type="predicted"/>
<comment type="caution">
    <text evidence="2">The sequence shown here is derived from an EMBL/GenBank/DDBJ whole genome shotgun (WGS) entry which is preliminary data.</text>
</comment>
<protein>
    <submittedName>
        <fullName evidence="2">Uncharacterized protein</fullName>
    </submittedName>
</protein>
<accession>A0A844ZIN2</accession>
<dbReference type="RefSeq" id="WP_160589624.1">
    <property type="nucleotide sequence ID" value="NZ_BAAAFP010000002.1"/>
</dbReference>
<evidence type="ECO:0000313" key="2">
    <source>
        <dbReference type="EMBL" id="MXO87655.1"/>
    </source>
</evidence>
<dbReference type="Proteomes" id="UP000435243">
    <property type="component" value="Unassembled WGS sequence"/>
</dbReference>
<organism evidence="2 3">
    <name type="scientific">Alteraurantiacibacter aestuarii</name>
    <dbReference type="NCBI Taxonomy" id="650004"/>
    <lineage>
        <taxon>Bacteria</taxon>
        <taxon>Pseudomonadati</taxon>
        <taxon>Pseudomonadota</taxon>
        <taxon>Alphaproteobacteria</taxon>
        <taxon>Sphingomonadales</taxon>
        <taxon>Erythrobacteraceae</taxon>
        <taxon>Alteraurantiacibacter</taxon>
    </lineage>
</organism>
<dbReference type="OrthoDB" id="7586272at2"/>
<sequence length="103" mass="11320">MAAYKEPGFEERTALAQKAREKALKKLADKPPVDPEVLAQRKAARLAREAAAAEKSRARKAAIEQAKADKIAAANAAKVPEPTEEELKAARDARYAARKKRKR</sequence>
<dbReference type="AlphaFoldDB" id="A0A844ZIN2"/>
<evidence type="ECO:0000313" key="3">
    <source>
        <dbReference type="Proteomes" id="UP000435243"/>
    </source>
</evidence>
<dbReference type="InterPro" id="IPR045510">
    <property type="entry name" value="DUF6481"/>
</dbReference>
<feature type="region of interest" description="Disordered" evidence="1">
    <location>
        <begin position="74"/>
        <end position="103"/>
    </location>
</feature>
<name>A0A844ZIN2_9SPHN</name>
<evidence type="ECO:0000256" key="1">
    <source>
        <dbReference type="SAM" id="MobiDB-lite"/>
    </source>
</evidence>
<gene>
    <name evidence="2" type="ORF">GRI32_02770</name>
</gene>
<keyword evidence="3" id="KW-1185">Reference proteome</keyword>